<reference evidence="2" key="1">
    <citation type="journal article" date="2008" name="Nat. Genet.">
        <title>The Pristionchus pacificus genome provides a unique perspective on nematode lifestyle and parasitism.</title>
        <authorList>
            <person name="Dieterich C."/>
            <person name="Clifton S.W."/>
            <person name="Schuster L.N."/>
            <person name="Chinwalla A."/>
            <person name="Delehaunty K."/>
            <person name="Dinkelacker I."/>
            <person name="Fulton L."/>
            <person name="Fulton R."/>
            <person name="Godfrey J."/>
            <person name="Minx P."/>
            <person name="Mitreva M."/>
            <person name="Roeseler W."/>
            <person name="Tian H."/>
            <person name="Witte H."/>
            <person name="Yang S.P."/>
            <person name="Wilson R.K."/>
            <person name="Sommer R.J."/>
        </authorList>
    </citation>
    <scope>NUCLEOTIDE SEQUENCE [LARGE SCALE GENOMIC DNA]</scope>
    <source>
        <strain evidence="2">PS312</strain>
    </source>
</reference>
<keyword evidence="2" id="KW-1185">Reference proteome</keyword>
<proteinExistence type="predicted"/>
<sequence length="97" mass="10344">MLSQTKPTPEIIAKYNAGKALLKANPSILDGKIGELSAAAQGPAKKFRDLLLVEDADLEKFMSGGNAIKAGCTASVRNELEGFKFDFAEVLGLWDTS</sequence>
<accession>A0A8R1Y9T2</accession>
<accession>A0A2A6CSF3</accession>
<dbReference type="AlphaFoldDB" id="A0A2A6CSF3"/>
<gene>
    <name evidence="1" type="primary">WBGene00094973</name>
</gene>
<name>A0A2A6CSF3_PRIPA</name>
<evidence type="ECO:0000313" key="1">
    <source>
        <dbReference type="EnsemblMetazoa" id="PPA05419.1"/>
    </source>
</evidence>
<protein>
    <submittedName>
        <fullName evidence="1">Uncharacterized protein</fullName>
    </submittedName>
</protein>
<reference evidence="1" key="2">
    <citation type="submission" date="2022-06" db="UniProtKB">
        <authorList>
            <consortium name="EnsemblMetazoa"/>
        </authorList>
    </citation>
    <scope>IDENTIFICATION</scope>
    <source>
        <strain evidence="1">PS312</strain>
    </source>
</reference>
<evidence type="ECO:0000313" key="2">
    <source>
        <dbReference type="Proteomes" id="UP000005239"/>
    </source>
</evidence>
<dbReference type="EnsemblMetazoa" id="PPA05419.1">
    <property type="protein sequence ID" value="PPA05419.1"/>
    <property type="gene ID" value="WBGene00094973"/>
</dbReference>
<organism evidence="1 2">
    <name type="scientific">Pristionchus pacificus</name>
    <name type="common">Parasitic nematode worm</name>
    <dbReference type="NCBI Taxonomy" id="54126"/>
    <lineage>
        <taxon>Eukaryota</taxon>
        <taxon>Metazoa</taxon>
        <taxon>Ecdysozoa</taxon>
        <taxon>Nematoda</taxon>
        <taxon>Chromadorea</taxon>
        <taxon>Rhabditida</taxon>
        <taxon>Rhabditina</taxon>
        <taxon>Diplogasteromorpha</taxon>
        <taxon>Diplogasteroidea</taxon>
        <taxon>Neodiplogasteridae</taxon>
        <taxon>Pristionchus</taxon>
    </lineage>
</organism>
<dbReference type="Proteomes" id="UP000005239">
    <property type="component" value="Unassembled WGS sequence"/>
</dbReference>